<name>A0A6C0DXJ3_9ZZZZ</name>
<sequence>MDIFKKLLVLVVFLIVLYILYRLIEKRRQLLLKEGFVKELSDITNTNVTTLSSSNKTPNTITNMPDSYKSRTLQSMFIKASFDTAYDGQTVSTDMVQYILSRGYRFLDFEVYFEPLTTEPDSSPTATVAVSEFGTYPRTSTNNILLTDVFKTIQLNAFNASSPNPNDPLFIQLRPMYQPAEKDTEDTTEAYRYNSQLNATIKQALDVLNQEYMFQGSLSGSTKLKDISATSTSTAKVVLVMDLKRVNKGDDLIPRIHLTQNNVMNVFLPEDTPGATLAPMAGPRVGLLTQVHPFAENNVLLPYNLNPYKTVSLVSPNIMPVLAWYPNTNVVLYNNMGESTLAIYEKLFIKNGNSAFVEMSALKRQAEDEIRINSNRVTA</sequence>
<dbReference type="GO" id="GO:0008081">
    <property type="term" value="F:phosphoric diester hydrolase activity"/>
    <property type="evidence" value="ECO:0007669"/>
    <property type="project" value="InterPro"/>
</dbReference>
<dbReference type="Gene3D" id="3.20.20.190">
    <property type="entry name" value="Phosphatidylinositol (PI) phosphodiesterase"/>
    <property type="match status" value="1"/>
</dbReference>
<protein>
    <recommendedName>
        <fullName evidence="3">Phosphatidylinositol-specific phospholipase C X domain-containing protein</fullName>
    </recommendedName>
</protein>
<feature type="transmembrane region" description="Helical" evidence="1">
    <location>
        <begin position="6"/>
        <end position="24"/>
    </location>
</feature>
<evidence type="ECO:0000256" key="1">
    <source>
        <dbReference type="SAM" id="Phobius"/>
    </source>
</evidence>
<reference evidence="2" key="1">
    <citation type="journal article" date="2020" name="Nature">
        <title>Giant virus diversity and host interactions through global metagenomics.</title>
        <authorList>
            <person name="Schulz F."/>
            <person name="Roux S."/>
            <person name="Paez-Espino D."/>
            <person name="Jungbluth S."/>
            <person name="Walsh D.A."/>
            <person name="Denef V.J."/>
            <person name="McMahon K.D."/>
            <person name="Konstantinidis K.T."/>
            <person name="Eloe-Fadrosh E.A."/>
            <person name="Kyrpides N.C."/>
            <person name="Woyke T."/>
        </authorList>
    </citation>
    <scope>NUCLEOTIDE SEQUENCE</scope>
    <source>
        <strain evidence="2">GVMAG-M-3300023174-92</strain>
    </source>
</reference>
<evidence type="ECO:0008006" key="3">
    <source>
        <dbReference type="Google" id="ProtNLM"/>
    </source>
</evidence>
<dbReference type="GO" id="GO:0006629">
    <property type="term" value="P:lipid metabolic process"/>
    <property type="evidence" value="ECO:0007669"/>
    <property type="project" value="InterPro"/>
</dbReference>
<accession>A0A6C0DXJ3</accession>
<proteinExistence type="predicted"/>
<keyword evidence="1" id="KW-1133">Transmembrane helix</keyword>
<dbReference type="EMBL" id="MN739692">
    <property type="protein sequence ID" value="QHT21444.1"/>
    <property type="molecule type" value="Genomic_DNA"/>
</dbReference>
<evidence type="ECO:0000313" key="2">
    <source>
        <dbReference type="EMBL" id="QHT21444.1"/>
    </source>
</evidence>
<keyword evidence="1" id="KW-0812">Transmembrane</keyword>
<dbReference type="AlphaFoldDB" id="A0A6C0DXJ3"/>
<dbReference type="InterPro" id="IPR017946">
    <property type="entry name" value="PLC-like_Pdiesterase_TIM-brl"/>
</dbReference>
<organism evidence="2">
    <name type="scientific">viral metagenome</name>
    <dbReference type="NCBI Taxonomy" id="1070528"/>
    <lineage>
        <taxon>unclassified sequences</taxon>
        <taxon>metagenomes</taxon>
        <taxon>organismal metagenomes</taxon>
    </lineage>
</organism>
<keyword evidence="1" id="KW-0472">Membrane</keyword>